<dbReference type="InterPro" id="IPR005338">
    <property type="entry name" value="Anhydro_N_Ac-Mur_kinase"/>
</dbReference>
<dbReference type="GO" id="GO:0009254">
    <property type="term" value="P:peptidoglycan turnover"/>
    <property type="evidence" value="ECO:0007669"/>
    <property type="project" value="InterPro"/>
</dbReference>
<organism evidence="1 2">
    <name type="scientific">Pseudoalteromonas luteoviolacea</name>
    <dbReference type="NCBI Taxonomy" id="43657"/>
    <lineage>
        <taxon>Bacteria</taxon>
        <taxon>Pseudomonadati</taxon>
        <taxon>Pseudomonadota</taxon>
        <taxon>Gammaproteobacteria</taxon>
        <taxon>Alteromonadales</taxon>
        <taxon>Pseudoalteromonadaceae</taxon>
        <taxon>Pseudoalteromonas</taxon>
    </lineage>
</organism>
<dbReference type="GO" id="GO:0016773">
    <property type="term" value="F:phosphotransferase activity, alcohol group as acceptor"/>
    <property type="evidence" value="ECO:0007669"/>
    <property type="project" value="InterPro"/>
</dbReference>
<evidence type="ECO:0000313" key="2">
    <source>
        <dbReference type="Proteomes" id="UP000093366"/>
    </source>
</evidence>
<dbReference type="EMBL" id="MAUJ01000017">
    <property type="protein sequence ID" value="OCQ18295.1"/>
    <property type="molecule type" value="Genomic_DNA"/>
</dbReference>
<dbReference type="Proteomes" id="UP000093366">
    <property type="component" value="Unassembled WGS sequence"/>
</dbReference>
<keyword evidence="1" id="KW-0418">Kinase</keyword>
<gene>
    <name evidence="1" type="ORF">A7985_24105</name>
</gene>
<dbReference type="CDD" id="cd24050">
    <property type="entry name" value="ASKHA_NBD_ANMK"/>
    <property type="match status" value="1"/>
</dbReference>
<dbReference type="GO" id="GO:0016301">
    <property type="term" value="F:kinase activity"/>
    <property type="evidence" value="ECO:0007669"/>
    <property type="project" value="UniProtKB-KW"/>
</dbReference>
<protein>
    <submittedName>
        <fullName evidence="1">Anhydro-N-acetylmuramic acid kinase</fullName>
    </submittedName>
</protein>
<evidence type="ECO:0000313" key="1">
    <source>
        <dbReference type="EMBL" id="OCQ18295.1"/>
    </source>
</evidence>
<dbReference type="GO" id="GO:0005524">
    <property type="term" value="F:ATP binding"/>
    <property type="evidence" value="ECO:0007669"/>
    <property type="project" value="InterPro"/>
</dbReference>
<reference evidence="2" key="1">
    <citation type="submission" date="2016-07" db="EMBL/GenBank/DDBJ databases">
        <authorList>
            <person name="Florea S."/>
            <person name="Webb J.S."/>
            <person name="Jaromczyk J."/>
            <person name="Schardl C.L."/>
        </authorList>
    </citation>
    <scope>NUCLEOTIDE SEQUENCE [LARGE SCALE GENOMIC DNA]</scope>
    <source>
        <strain evidence="2">IPB1</strain>
    </source>
</reference>
<proteinExistence type="predicted"/>
<keyword evidence="1" id="KW-0808">Transferase</keyword>
<dbReference type="RefSeq" id="WP_065792955.1">
    <property type="nucleotide sequence ID" value="NZ_MAUJ01000017.1"/>
</dbReference>
<dbReference type="OrthoDB" id="9763949at2"/>
<sequence length="394" mass="42871">MNPYIQSLYTLSGKSERIILGLMSGTSLDGLDLALCKISGNGANTQCEVLAFSTVDYDQSTKNTILEVFAKKTVDLQFLTLLNPWIGELHAKIINEQLEQWGIDSKEIDLIASHGQTIYHSPKHFHDYSEFNNATLQLGDGDHIAVNTGIITISDFRQKHIAAGYEGAPLAQYGDYCVFGSADSNTVLLNIGGIANFTYIKTGASLDDLVCSDIGPGNTIMDQFVKTHFNEDYDRDGLIAASGQVNKQLLNSLTSSDFINQPMPKTTGPELFNLEFLENCLKSANVTDVSKPDIIATLNMFTAQTIADHIKALKTTGNIDVLVSGGGAHNRVLMKNLERLLSENVRVEKLNFNGINADSKEAVLFAILANECVCADNDSANQDNLTLGKISLPL</sequence>
<dbReference type="Gene3D" id="3.30.420.40">
    <property type="match status" value="2"/>
</dbReference>
<dbReference type="PANTHER" id="PTHR30605:SF0">
    <property type="entry name" value="ANHYDRO-N-ACETYLMURAMIC ACID KINASE"/>
    <property type="match status" value="1"/>
</dbReference>
<accession>A0A1C0TJ83</accession>
<dbReference type="GO" id="GO:0006040">
    <property type="term" value="P:amino sugar metabolic process"/>
    <property type="evidence" value="ECO:0007669"/>
    <property type="project" value="InterPro"/>
</dbReference>
<comment type="caution">
    <text evidence="1">The sequence shown here is derived from an EMBL/GenBank/DDBJ whole genome shotgun (WGS) entry which is preliminary data.</text>
</comment>
<dbReference type="Pfam" id="PF03702">
    <property type="entry name" value="AnmK"/>
    <property type="match status" value="1"/>
</dbReference>
<dbReference type="PANTHER" id="PTHR30605">
    <property type="entry name" value="ANHYDRO-N-ACETYLMURAMIC ACID KINASE"/>
    <property type="match status" value="1"/>
</dbReference>
<dbReference type="SUPFAM" id="SSF53067">
    <property type="entry name" value="Actin-like ATPase domain"/>
    <property type="match status" value="1"/>
</dbReference>
<dbReference type="InterPro" id="IPR043129">
    <property type="entry name" value="ATPase_NBD"/>
</dbReference>
<dbReference type="AlphaFoldDB" id="A0A1C0TJ83"/>
<name>A0A1C0TJ83_9GAMM</name>